<name>A0A7R9HZ29_9NEOP</name>
<feature type="compositionally biased region" description="Basic and acidic residues" evidence="1">
    <location>
        <begin position="481"/>
        <end position="493"/>
    </location>
</feature>
<feature type="region of interest" description="Disordered" evidence="1">
    <location>
        <begin position="476"/>
        <end position="495"/>
    </location>
</feature>
<organism evidence="2">
    <name type="scientific">Timema bartmani</name>
    <dbReference type="NCBI Taxonomy" id="61472"/>
    <lineage>
        <taxon>Eukaryota</taxon>
        <taxon>Metazoa</taxon>
        <taxon>Ecdysozoa</taxon>
        <taxon>Arthropoda</taxon>
        <taxon>Hexapoda</taxon>
        <taxon>Insecta</taxon>
        <taxon>Pterygota</taxon>
        <taxon>Neoptera</taxon>
        <taxon>Polyneoptera</taxon>
        <taxon>Phasmatodea</taxon>
        <taxon>Timematodea</taxon>
        <taxon>Timematoidea</taxon>
        <taxon>Timematidae</taxon>
        <taxon>Timema</taxon>
    </lineage>
</organism>
<sequence length="699" mass="77095">MYLSQGKEETSLRSAPVLSSAGTTAVHWITSPEPPGDPAERSLPLSATWGSALSDMYDCSKISPGHKETSLLWACSSVVCDRDEEQGCFGPVPALSVTETRSKVALDLFQRCLCQRRGARLLWTCSSVVCDRDEEQGCFGPVPALSVTETRSKVALDLFQRCLVVCDRDEEQGCFGPVPALSVTETRSKVALDLFQRCLVVCDRDEEQGCFGPVPALSVTETRSKVALDLFQRCLVVCDRDEEQGCFGPVPALSVTETRSKVALDLFQRCLCQRRGARLLWTCSSAACDIKTRNKSTPDLLQRKFDPEAAMLNIKQELVDDSYVPAVSSGHRTQGSMQKVPSLSDLSDQESSLEEVYPHLPRDRVEDSFVKPTLSTSDRDSNSDLPVIGSLVQHESDALDHAAIRWKGDRVGYDAPHRLSFRFYLNIERDIASRSYLEFDTKPSFSFTFENIGRKRDKSKKGSKFIPREGGVYFNQGERSVAGDRSTDRHGDQQNDISDTLAQSEACLSTELRVLGLFPGMSIHYFHYPKVALRSISLGTPALNHAATEAEGRHVNNRVRARGGSAAANEDVEYYSIKLAACSARTCELSNRGSRPLYPLCVVTSVTIVPSVVVMAAQKDWMFAFHSEDVPNTTPATALLSEFENSCTNRQESAIPSSKPISSYKAVFKLRSYPESKNICVKGIALYTLPARNAHDGEP</sequence>
<evidence type="ECO:0000313" key="2">
    <source>
        <dbReference type="EMBL" id="CAD7441469.1"/>
    </source>
</evidence>
<reference evidence="2" key="1">
    <citation type="submission" date="2020-11" db="EMBL/GenBank/DDBJ databases">
        <authorList>
            <person name="Tran Van P."/>
        </authorList>
    </citation>
    <scope>NUCLEOTIDE SEQUENCE</scope>
</reference>
<accession>A0A7R9HZ29</accession>
<proteinExistence type="predicted"/>
<dbReference type="EMBL" id="OD565323">
    <property type="protein sequence ID" value="CAD7441469.1"/>
    <property type="molecule type" value="Genomic_DNA"/>
</dbReference>
<gene>
    <name evidence="2" type="ORF">TBIB3V08_LOCUS3935</name>
</gene>
<protein>
    <submittedName>
        <fullName evidence="2">Uncharacterized protein</fullName>
    </submittedName>
</protein>
<dbReference type="AlphaFoldDB" id="A0A7R9HZ29"/>
<evidence type="ECO:0000256" key="1">
    <source>
        <dbReference type="SAM" id="MobiDB-lite"/>
    </source>
</evidence>